<comment type="caution">
    <text evidence="2">The sequence shown here is derived from an EMBL/GenBank/DDBJ whole genome shotgun (WGS) entry which is preliminary data.</text>
</comment>
<proteinExistence type="predicted"/>
<keyword evidence="3" id="KW-1185">Reference proteome</keyword>
<reference evidence="3" key="1">
    <citation type="submission" date="2018-02" db="EMBL/GenBank/DDBJ databases">
        <authorList>
            <person name="O'Hara-Hanley K."/>
            <person name="Soby S."/>
        </authorList>
    </citation>
    <scope>NUCLEOTIDE SEQUENCE [LARGE SCALE GENOMIC DNA]</scope>
    <source>
        <strain evidence="3">MWU14-2602</strain>
    </source>
</reference>
<organism evidence="2 3">
    <name type="scientific">Chromobacterium alticapitis</name>
    <dbReference type="NCBI Taxonomy" id="2073169"/>
    <lineage>
        <taxon>Bacteria</taxon>
        <taxon>Pseudomonadati</taxon>
        <taxon>Pseudomonadota</taxon>
        <taxon>Betaproteobacteria</taxon>
        <taxon>Neisseriales</taxon>
        <taxon>Chromobacteriaceae</taxon>
        <taxon>Chromobacterium</taxon>
    </lineage>
</organism>
<dbReference type="Gene3D" id="3.40.190.10">
    <property type="entry name" value="Periplasmic binding protein-like II"/>
    <property type="match status" value="2"/>
</dbReference>
<dbReference type="Proteomes" id="UP000237082">
    <property type="component" value="Unassembled WGS sequence"/>
</dbReference>
<accession>A0A2S5DLZ1</accession>
<evidence type="ECO:0000313" key="2">
    <source>
        <dbReference type="EMBL" id="POZ64065.1"/>
    </source>
</evidence>
<gene>
    <name evidence="2" type="ORF">C2I19_00170</name>
</gene>
<feature type="region of interest" description="Disordered" evidence="1">
    <location>
        <begin position="15"/>
        <end position="41"/>
    </location>
</feature>
<protein>
    <submittedName>
        <fullName evidence="2">Uncharacterized protein</fullName>
    </submittedName>
</protein>
<feature type="compositionally biased region" description="Basic and acidic residues" evidence="1">
    <location>
        <begin position="30"/>
        <end position="41"/>
    </location>
</feature>
<name>A0A2S5DLZ1_9NEIS</name>
<dbReference type="EMBL" id="PQWB01000001">
    <property type="protein sequence ID" value="POZ64065.1"/>
    <property type="molecule type" value="Genomic_DNA"/>
</dbReference>
<evidence type="ECO:0000313" key="3">
    <source>
        <dbReference type="Proteomes" id="UP000237082"/>
    </source>
</evidence>
<evidence type="ECO:0000256" key="1">
    <source>
        <dbReference type="SAM" id="MobiDB-lite"/>
    </source>
</evidence>
<sequence length="312" mass="34681">MSYTSRRLRLRAQLKRQGAGGTEPSGQDACHCEDSPATDRGEMWRAPMSRRDPRTSWRLAGPLAALLIAAADMTQAAPLRACASDVDFPPFVLTSTSGFAGGTQNTGLAVNVLQRALRRAGREPAIVERLPWRRCQETVAYGQRDIIIDVPTRELDNKRFLATEAYADVHHLYFYSLKRYPKGPPLRSLADLKHHMVCGLLGSHLDAFGIDAEHQDTGSKNERSAIIKVDQGRCDVFIEVREVVDSLSAHDAELRDLFNTPTIRRANLPGETPAGLHFAFSRALPDAPALQRAFNATIRDLIRNNEMKRMTP</sequence>
<dbReference type="SUPFAM" id="SSF53850">
    <property type="entry name" value="Periplasmic binding protein-like II"/>
    <property type="match status" value="1"/>
</dbReference>
<dbReference type="AlphaFoldDB" id="A0A2S5DLZ1"/>